<feature type="domain" description="Carbohydrate kinase PfkB" evidence="4">
    <location>
        <begin position="24"/>
        <end position="94"/>
    </location>
</feature>
<dbReference type="InterPro" id="IPR029056">
    <property type="entry name" value="Ribokinase-like"/>
</dbReference>
<comment type="caution">
    <text evidence="5">The sequence shown here is derived from an EMBL/GenBank/DDBJ whole genome shotgun (WGS) entry which is preliminary data.</text>
</comment>
<dbReference type="EMBL" id="JAESVA010000011">
    <property type="protein sequence ID" value="MCB8883145.1"/>
    <property type="molecule type" value="Genomic_DNA"/>
</dbReference>
<protein>
    <recommendedName>
        <fullName evidence="4">Carbohydrate kinase PfkB domain-containing protein</fullName>
    </recommendedName>
</protein>
<sequence length="264" mass="27512">MPIKVATVGDNCIDRYGHPTSLSTVGGNALNVAVHLARAGMHCAYFGAVGDDDAGRRTINELAANGVDIGHVRIAQGVTAFTELTHDDTGDRVIGLEEFGVCLDYRVTPMEFEQLNVMRHIHLGWMGDSGQCQEKLKSMGLSLSQDLAVNGNAAGLDLAFASAGPCRDRAITLANHALAQGAKLAVVTMGPIGSLASDGRSVFEVGAHTTKIVDTLGAGDTFIAAFLAAQLLGRDVNACLEAGRDAAAVTCTHIGGFPQMPLEI</sequence>
<comment type="similarity">
    <text evidence="1">Belongs to the carbohydrate kinase PfkB family.</text>
</comment>
<dbReference type="PANTHER" id="PTHR43320">
    <property type="entry name" value="SUGAR KINASE"/>
    <property type="match status" value="1"/>
</dbReference>
<dbReference type="InterPro" id="IPR002173">
    <property type="entry name" value="Carboh/pur_kinase_PfkB_CS"/>
</dbReference>
<dbReference type="AlphaFoldDB" id="A0A963Z6T4"/>
<dbReference type="PROSITE" id="PS00584">
    <property type="entry name" value="PFKB_KINASES_2"/>
    <property type="match status" value="1"/>
</dbReference>
<dbReference type="RefSeq" id="WP_227309800.1">
    <property type="nucleotide sequence ID" value="NZ_JAESVA010000011.1"/>
</dbReference>
<evidence type="ECO:0000259" key="4">
    <source>
        <dbReference type="Pfam" id="PF00294"/>
    </source>
</evidence>
<gene>
    <name evidence="5" type="ORF">ACELLULO517_23045</name>
</gene>
<evidence type="ECO:0000256" key="3">
    <source>
        <dbReference type="ARBA" id="ARBA00022777"/>
    </source>
</evidence>
<keyword evidence="3" id="KW-0418">Kinase</keyword>
<dbReference type="Proteomes" id="UP000721844">
    <property type="component" value="Unassembled WGS sequence"/>
</dbReference>
<dbReference type="InterPro" id="IPR011611">
    <property type="entry name" value="PfkB_dom"/>
</dbReference>
<accession>A0A963Z6T4</accession>
<organism evidence="5 6">
    <name type="scientific">Acidisoma cellulosilyticum</name>
    <dbReference type="NCBI Taxonomy" id="2802395"/>
    <lineage>
        <taxon>Bacteria</taxon>
        <taxon>Pseudomonadati</taxon>
        <taxon>Pseudomonadota</taxon>
        <taxon>Alphaproteobacteria</taxon>
        <taxon>Acetobacterales</taxon>
        <taxon>Acidocellaceae</taxon>
        <taxon>Acidisoma</taxon>
    </lineage>
</organism>
<keyword evidence="6" id="KW-1185">Reference proteome</keyword>
<reference evidence="5 6" key="1">
    <citation type="journal article" date="2021" name="Microorganisms">
        <title>Acidisoma silvae sp. nov. and Acidisomacellulosilytica sp. nov., Two Acidophilic Bacteria Isolated from Decaying Wood, Hydrolyzing Cellulose and Producing Poly-3-hydroxybutyrate.</title>
        <authorList>
            <person name="Mieszkin S."/>
            <person name="Pouder E."/>
            <person name="Uroz S."/>
            <person name="Simon-Colin C."/>
            <person name="Alain K."/>
        </authorList>
    </citation>
    <scope>NUCLEOTIDE SEQUENCE [LARGE SCALE GENOMIC DNA]</scope>
    <source>
        <strain evidence="5 6">HW T5.17</strain>
    </source>
</reference>
<dbReference type="InterPro" id="IPR052700">
    <property type="entry name" value="Carb_kinase_PfkB-like"/>
</dbReference>
<evidence type="ECO:0000313" key="6">
    <source>
        <dbReference type="Proteomes" id="UP000721844"/>
    </source>
</evidence>
<evidence type="ECO:0000313" key="5">
    <source>
        <dbReference type="EMBL" id="MCB8883145.1"/>
    </source>
</evidence>
<dbReference type="Gene3D" id="3.40.1190.20">
    <property type="match status" value="2"/>
</dbReference>
<name>A0A963Z6T4_9PROT</name>
<keyword evidence="2" id="KW-0808">Transferase</keyword>
<dbReference type="SUPFAM" id="SSF53613">
    <property type="entry name" value="Ribokinase-like"/>
    <property type="match status" value="1"/>
</dbReference>
<dbReference type="GO" id="GO:0016301">
    <property type="term" value="F:kinase activity"/>
    <property type="evidence" value="ECO:0007669"/>
    <property type="project" value="UniProtKB-KW"/>
</dbReference>
<evidence type="ECO:0000256" key="1">
    <source>
        <dbReference type="ARBA" id="ARBA00010688"/>
    </source>
</evidence>
<proteinExistence type="inferred from homology"/>
<dbReference type="PANTHER" id="PTHR43320:SF3">
    <property type="entry name" value="CARBOHYDRATE KINASE PFKB DOMAIN-CONTAINING PROTEIN"/>
    <property type="match status" value="1"/>
</dbReference>
<dbReference type="Pfam" id="PF00294">
    <property type="entry name" value="PfkB"/>
    <property type="match status" value="2"/>
</dbReference>
<evidence type="ECO:0000256" key="2">
    <source>
        <dbReference type="ARBA" id="ARBA00022679"/>
    </source>
</evidence>
<feature type="domain" description="Carbohydrate kinase PfkB" evidence="4">
    <location>
        <begin position="152"/>
        <end position="256"/>
    </location>
</feature>